<dbReference type="CDD" id="cd00121">
    <property type="entry name" value="MATH"/>
    <property type="match status" value="1"/>
</dbReference>
<feature type="domain" description="MATH" evidence="2">
    <location>
        <begin position="5"/>
        <end position="129"/>
    </location>
</feature>
<dbReference type="Pfam" id="PF22486">
    <property type="entry name" value="MATH_2"/>
    <property type="match status" value="1"/>
</dbReference>
<feature type="non-terminal residue" evidence="3">
    <location>
        <position position="1"/>
    </location>
</feature>
<dbReference type="PANTHER" id="PTHR46236:SF35">
    <property type="entry name" value="MATH DOMAIN-CONTAINING PROTEIN"/>
    <property type="match status" value="1"/>
</dbReference>
<comment type="caution">
    <text evidence="3">The sequence shown here is derived from an EMBL/GenBank/DDBJ whole genome shotgun (WGS) entry which is preliminary data.</text>
</comment>
<sequence length="134" mass="14845">RSVPTGTITWTVDSPDALRNGRSPSVEVGSLSWWLTTSCHSKDDKEYLSLFLTTQKSLSPIWGITVCAQFAIANALNPDKPRKGELIGREYCTGSTSWGWTTFMKWDDLTNVAKGFSGADGKIKIEVKFSMTDF</sequence>
<dbReference type="EMBL" id="BTSY01000001">
    <property type="protein sequence ID" value="GMT12294.1"/>
    <property type="molecule type" value="Genomic_DNA"/>
</dbReference>
<evidence type="ECO:0000256" key="1">
    <source>
        <dbReference type="ARBA" id="ARBA00023054"/>
    </source>
</evidence>
<proteinExistence type="predicted"/>
<dbReference type="Gene3D" id="2.60.210.10">
    <property type="entry name" value="Apoptosis, Tumor Necrosis Factor Receptor Associated Protein 2, Chain A"/>
    <property type="match status" value="1"/>
</dbReference>
<accession>A0AAV5V2Z9</accession>
<dbReference type="PROSITE" id="PS50144">
    <property type="entry name" value="MATH"/>
    <property type="match status" value="1"/>
</dbReference>
<protein>
    <recommendedName>
        <fullName evidence="2">MATH domain-containing protein</fullName>
    </recommendedName>
</protein>
<reference evidence="3" key="1">
    <citation type="submission" date="2023-10" db="EMBL/GenBank/DDBJ databases">
        <title>Genome assembly of Pristionchus species.</title>
        <authorList>
            <person name="Yoshida K."/>
            <person name="Sommer R.J."/>
        </authorList>
    </citation>
    <scope>NUCLEOTIDE SEQUENCE</scope>
    <source>
        <strain evidence="3">RS5133</strain>
    </source>
</reference>
<feature type="non-terminal residue" evidence="3">
    <location>
        <position position="134"/>
    </location>
</feature>
<keyword evidence="1" id="KW-0175">Coiled coil</keyword>
<dbReference type="AlphaFoldDB" id="A0AAV5V2Z9"/>
<dbReference type="InterPro" id="IPR050804">
    <property type="entry name" value="MCC"/>
</dbReference>
<keyword evidence="4" id="KW-1185">Reference proteome</keyword>
<evidence type="ECO:0000313" key="3">
    <source>
        <dbReference type="EMBL" id="GMT12294.1"/>
    </source>
</evidence>
<dbReference type="InterPro" id="IPR002083">
    <property type="entry name" value="MATH/TRAF_dom"/>
</dbReference>
<gene>
    <name evidence="3" type="ORF">PFISCL1PPCAC_3591</name>
</gene>
<evidence type="ECO:0000259" key="2">
    <source>
        <dbReference type="PROSITE" id="PS50144"/>
    </source>
</evidence>
<dbReference type="SUPFAM" id="SSF49599">
    <property type="entry name" value="TRAF domain-like"/>
    <property type="match status" value="1"/>
</dbReference>
<dbReference type="PANTHER" id="PTHR46236">
    <property type="entry name" value="TRAF-LIKE SUPERFAMILY PROTEIN"/>
    <property type="match status" value="1"/>
</dbReference>
<dbReference type="InterPro" id="IPR008974">
    <property type="entry name" value="TRAF-like"/>
</dbReference>
<name>A0AAV5V2Z9_9BILA</name>
<evidence type="ECO:0000313" key="4">
    <source>
        <dbReference type="Proteomes" id="UP001432322"/>
    </source>
</evidence>
<dbReference type="Proteomes" id="UP001432322">
    <property type="component" value="Unassembled WGS sequence"/>
</dbReference>
<organism evidence="3 4">
    <name type="scientific">Pristionchus fissidentatus</name>
    <dbReference type="NCBI Taxonomy" id="1538716"/>
    <lineage>
        <taxon>Eukaryota</taxon>
        <taxon>Metazoa</taxon>
        <taxon>Ecdysozoa</taxon>
        <taxon>Nematoda</taxon>
        <taxon>Chromadorea</taxon>
        <taxon>Rhabditida</taxon>
        <taxon>Rhabditina</taxon>
        <taxon>Diplogasteromorpha</taxon>
        <taxon>Diplogasteroidea</taxon>
        <taxon>Neodiplogasteridae</taxon>
        <taxon>Pristionchus</taxon>
    </lineage>
</organism>